<keyword evidence="2" id="KW-0812">Transmembrane</keyword>
<proteinExistence type="predicted"/>
<evidence type="ECO:0000256" key="1">
    <source>
        <dbReference type="SAM" id="MobiDB-lite"/>
    </source>
</evidence>
<keyword evidence="2" id="KW-0472">Membrane</keyword>
<evidence type="ECO:0000256" key="2">
    <source>
        <dbReference type="SAM" id="Phobius"/>
    </source>
</evidence>
<keyword evidence="4" id="KW-1185">Reference proteome</keyword>
<sequence>MNSASTPIPAPQAATQSANSGRSGATVRRKRRESYWDPLFNPSFKGTNNRFDWDTKNVTGVQYSLCDAESLIDIMSSKLTSRWSMKNFKFSNCDFQGNFTTMDLSFTGCEFINTDLGYSNWKNIKFSRCKFTRTSFTLATFEQCQFIDCSWEEIGISGTETKLFDTTISNPWDFVLSAYTNTDKDVLKQHGNTNPAHQIMRLEETKVKLSRAILSSSERNSDDLVYYEAVKTYLTHSLHSRRVRAAYDRDTTKSAATKLKSIWIIALLDTESTILKLSGSINAWGYSLARPAIVGFALICIFALIYFLTGISSTAKLAAMTSFDVTLLVGYTKHASEQSTWPAQIVYGVNALLGLWWYAIFVPTVINRISRVR</sequence>
<reference evidence="3 4" key="1">
    <citation type="submission" date="2019-09" db="EMBL/GenBank/DDBJ databases">
        <authorList>
            <person name="Depoorter E."/>
        </authorList>
    </citation>
    <scope>NUCLEOTIDE SEQUENCE [LARGE SCALE GENOMIC DNA]</scope>
    <source>
        <strain evidence="3">LMG 30113</strain>
    </source>
</reference>
<organism evidence="3 4">
    <name type="scientific">Burkholderia paludis</name>
    <dbReference type="NCBI Taxonomy" id="1506587"/>
    <lineage>
        <taxon>Bacteria</taxon>
        <taxon>Pseudomonadati</taxon>
        <taxon>Pseudomonadota</taxon>
        <taxon>Betaproteobacteria</taxon>
        <taxon>Burkholderiales</taxon>
        <taxon>Burkholderiaceae</taxon>
        <taxon>Burkholderia</taxon>
        <taxon>Burkholderia cepacia complex</taxon>
    </lineage>
</organism>
<dbReference type="Gene3D" id="2.160.20.80">
    <property type="entry name" value="E3 ubiquitin-protein ligase SopA"/>
    <property type="match status" value="1"/>
</dbReference>
<dbReference type="EMBL" id="CABVQD010000004">
    <property type="protein sequence ID" value="VWB41241.1"/>
    <property type="molecule type" value="Genomic_DNA"/>
</dbReference>
<accession>A0A6P2JIE2</accession>
<dbReference type="AlphaFoldDB" id="A0A6P2JIE2"/>
<evidence type="ECO:0008006" key="5">
    <source>
        <dbReference type="Google" id="ProtNLM"/>
    </source>
</evidence>
<name>A0A6P2JIE2_9BURK</name>
<evidence type="ECO:0000313" key="4">
    <source>
        <dbReference type="Proteomes" id="UP000494330"/>
    </source>
</evidence>
<dbReference type="InterPro" id="IPR001646">
    <property type="entry name" value="5peptide_repeat"/>
</dbReference>
<feature type="transmembrane region" description="Helical" evidence="2">
    <location>
        <begin position="288"/>
        <end position="308"/>
    </location>
</feature>
<dbReference type="SUPFAM" id="SSF141571">
    <property type="entry name" value="Pentapeptide repeat-like"/>
    <property type="match status" value="1"/>
</dbReference>
<evidence type="ECO:0000313" key="3">
    <source>
        <dbReference type="EMBL" id="VWB41241.1"/>
    </source>
</evidence>
<protein>
    <recommendedName>
        <fullName evidence="5">Pentapeptide repeat-containing protein</fullName>
    </recommendedName>
</protein>
<feature type="region of interest" description="Disordered" evidence="1">
    <location>
        <begin position="1"/>
        <end position="29"/>
    </location>
</feature>
<feature type="compositionally biased region" description="Polar residues" evidence="1">
    <location>
        <begin position="13"/>
        <end position="23"/>
    </location>
</feature>
<dbReference type="Proteomes" id="UP000494330">
    <property type="component" value="Unassembled WGS sequence"/>
</dbReference>
<keyword evidence="2" id="KW-1133">Transmembrane helix</keyword>
<feature type="transmembrane region" description="Helical" evidence="2">
    <location>
        <begin position="344"/>
        <end position="366"/>
    </location>
</feature>
<gene>
    <name evidence="3" type="ORF">BPA30113_01707</name>
</gene>
<dbReference type="Pfam" id="PF00805">
    <property type="entry name" value="Pentapeptide"/>
    <property type="match status" value="1"/>
</dbReference>